<dbReference type="EMBL" id="FR824058">
    <property type="protein sequence ID" value="CCA15628.1"/>
    <property type="molecule type" value="Genomic_DNA"/>
</dbReference>
<comment type="similarity">
    <text evidence="1">Belongs to the DNA polymerase type-X family.</text>
</comment>
<dbReference type="EMBL" id="FR824065">
    <property type="protein sequence ID" value="CCA16312.1"/>
    <property type="molecule type" value="Genomic_DNA"/>
</dbReference>
<keyword evidence="1" id="KW-0548">Nucleotidyltransferase</keyword>
<keyword evidence="1" id="KW-0539">Nucleus</keyword>
<dbReference type="GO" id="GO:0005634">
    <property type="term" value="C:nucleus"/>
    <property type="evidence" value="ECO:0007669"/>
    <property type="project" value="UniProtKB-SubCell"/>
</dbReference>
<comment type="catalytic activity">
    <reaction evidence="1">
        <text>DNA(n) + a 2'-deoxyribonucleoside 5'-triphosphate = DNA(n+1) + diphosphate</text>
        <dbReference type="Rhea" id="RHEA:22508"/>
        <dbReference type="Rhea" id="RHEA-COMP:17339"/>
        <dbReference type="Rhea" id="RHEA-COMP:17340"/>
        <dbReference type="ChEBI" id="CHEBI:33019"/>
        <dbReference type="ChEBI" id="CHEBI:61560"/>
        <dbReference type="ChEBI" id="CHEBI:173112"/>
        <dbReference type="EC" id="2.7.7.7"/>
    </reaction>
</comment>
<dbReference type="GO" id="GO:0003677">
    <property type="term" value="F:DNA binding"/>
    <property type="evidence" value="ECO:0007669"/>
    <property type="project" value="UniProtKB-UniRule"/>
</dbReference>
<evidence type="ECO:0000313" key="3">
    <source>
        <dbReference type="EMBL" id="CCA16312.1"/>
    </source>
</evidence>
<reference evidence="2" key="2">
    <citation type="submission" date="2011-02" db="EMBL/GenBank/DDBJ databases">
        <authorList>
            <person name="MacLean D."/>
        </authorList>
    </citation>
    <scope>NUCLEOTIDE SEQUENCE</scope>
</reference>
<dbReference type="PRINTS" id="PR00870">
    <property type="entry name" value="DNAPOLXBETA"/>
</dbReference>
<dbReference type="PANTHER" id="PTHR11276">
    <property type="entry name" value="DNA POLYMERASE TYPE-X FAMILY MEMBER"/>
    <property type="match status" value="1"/>
</dbReference>
<dbReference type="InterPro" id="IPR002008">
    <property type="entry name" value="DNA_pol_X_beta-like"/>
</dbReference>
<keyword evidence="1" id="KW-0227">DNA damage</keyword>
<dbReference type="GO" id="GO:0046872">
    <property type="term" value="F:metal ion binding"/>
    <property type="evidence" value="ECO:0007669"/>
    <property type="project" value="UniProtKB-UniRule"/>
</dbReference>
<keyword evidence="1" id="KW-0808">Transferase</keyword>
<proteinExistence type="inferred from homology"/>
<sequence>MKVPILLPSRKQKFYHELYSFLGEEKPSVNEESYRTSFLLRDSSERLSENDSFQIVHFDDCGDTSTQNYSKHPNFRNRESLEDSILLLPDQKRSFQATQGGTLHQVPGELFDDSITEEQEMALSAFEDDFPCLELEDYYDLDLVTGDYSCWKDSKKTLTIDIEQPMLFFCLQVVDEYIITERVCDRMHWMVEACITARCVLSSLWENLQATGIESGVKDICLQDYLARNAELPGVAHDVWRLIESNVDYQDKVGDFRSDATVVKNPNLLVGRSSSCTSELLDLLGIFGMSKSRARDIVQGGELGSIVQCVAKIKMMCAASKSSSLDALKFGIHYLEYVNKHDSTEPTNRLSVRHLMSRLDWKTAFEAILIHLQKWCPKVQMFPCGSFSRRAVMDSVVDILVKVPNDKIFTSSQCKAVVQALIAANVVEDANVHYLTDFRALGIIHFKERILILDVKVAASPRCWFALTYYTGPACFVTRVFSKLLQHSLKGVDDTSFDALNIKLNQLYGADRLKGIESEEDVFNLIHWKYLAPSSRG</sequence>
<dbReference type="SUPFAM" id="SSF81301">
    <property type="entry name" value="Nucleotidyltransferase"/>
    <property type="match status" value="1"/>
</dbReference>
<dbReference type="GO" id="GO:0003887">
    <property type="term" value="F:DNA-directed DNA polymerase activity"/>
    <property type="evidence" value="ECO:0007669"/>
    <property type="project" value="UniProtKB-UniRule"/>
</dbReference>
<comment type="subcellular location">
    <subcellularLocation>
        <location evidence="1">Nucleus</location>
    </subcellularLocation>
</comment>
<dbReference type="AlphaFoldDB" id="F0W3I5"/>
<name>F0W3I5_9STRA</name>
<organism evidence="2">
    <name type="scientific">Albugo laibachii Nc14</name>
    <dbReference type="NCBI Taxonomy" id="890382"/>
    <lineage>
        <taxon>Eukaryota</taxon>
        <taxon>Sar</taxon>
        <taxon>Stramenopiles</taxon>
        <taxon>Oomycota</taxon>
        <taxon>Peronosporomycetes</taxon>
        <taxon>Albuginales</taxon>
        <taxon>Albuginaceae</taxon>
        <taxon>Albugo</taxon>
    </lineage>
</organism>
<accession>F0W3I5</accession>
<dbReference type="EC" id="2.7.7.7" evidence="1"/>
<dbReference type="PANTHER" id="PTHR11276:SF28">
    <property type="entry name" value="DNA POLYMERASE LAMBDA"/>
    <property type="match status" value="1"/>
</dbReference>
<gene>
    <name evidence="2" type="primary">AlNc14C13G1547</name>
    <name evidence="3" type="synonym">AlNc14C20G2087</name>
    <name evidence="2" type="ORF">ALNC14_017710</name>
    <name evidence="3" type="ORF">ALNC14_024550</name>
</gene>
<reference evidence="2" key="1">
    <citation type="journal article" date="2011" name="PLoS Biol.">
        <title>Gene gain and loss during evolution of obligate parasitism in the white rust pathogen of Arabidopsis thaliana.</title>
        <authorList>
            <person name="Kemen E."/>
            <person name="Gardiner A."/>
            <person name="Schultz-Larsen T."/>
            <person name="Kemen A.C."/>
            <person name="Balmuth A.L."/>
            <person name="Robert-Seilaniantz A."/>
            <person name="Bailey K."/>
            <person name="Holub E."/>
            <person name="Studholme D.J."/>
            <person name="Maclean D."/>
            <person name="Jones J.D."/>
        </authorList>
    </citation>
    <scope>NUCLEOTIDE SEQUENCE</scope>
</reference>
<dbReference type="Gene3D" id="3.30.460.10">
    <property type="entry name" value="Beta Polymerase, domain 2"/>
    <property type="match status" value="1"/>
</dbReference>
<dbReference type="HOGENOM" id="CLU_032365_0_0_1"/>
<protein>
    <recommendedName>
        <fullName evidence="1">DNA polymerase</fullName>
        <ecNumber evidence="1">2.7.7.7</ecNumber>
    </recommendedName>
</protein>
<evidence type="ECO:0000313" key="2">
    <source>
        <dbReference type="EMBL" id="CCA15628.1"/>
    </source>
</evidence>
<dbReference type="InterPro" id="IPR043519">
    <property type="entry name" value="NT_sf"/>
</dbReference>
<evidence type="ECO:0000256" key="1">
    <source>
        <dbReference type="RuleBase" id="RU366014"/>
    </source>
</evidence>
<dbReference type="InterPro" id="IPR022312">
    <property type="entry name" value="DNA_pol_X"/>
</dbReference>
<comment type="function">
    <text evidence="1">DNA polymerase that functions in several pathways of DNA repair. Involved in base excision repair (BER) responsible for repair of lesions that give rise to abasic (AP) sites in DNA. Also contributes to DNA double-strand break repair by non-homologous end joining and homologous recombination. Has both template-dependent and template-independent (terminal transferase) DNA polymerase activities. Has also a 5'-deoxyribose-5-phosphate lyase (dRP lyase) activity.</text>
</comment>
<dbReference type="GO" id="GO:0006303">
    <property type="term" value="P:double-strand break repair via nonhomologous end joining"/>
    <property type="evidence" value="ECO:0007669"/>
    <property type="project" value="TreeGrafter"/>
</dbReference>
<keyword evidence="1" id="KW-0239">DNA-directed DNA polymerase</keyword>
<keyword evidence="1" id="KW-0234">DNA repair</keyword>